<keyword evidence="4 5" id="KW-0143">Chaperone</keyword>
<dbReference type="PANTHER" id="PTHR39190:SF1">
    <property type="entry name" value="FLAGELLAR ASSEMBLY FACTOR FLIW"/>
    <property type="match status" value="1"/>
</dbReference>
<evidence type="ECO:0000256" key="2">
    <source>
        <dbReference type="ARBA" id="ARBA00022795"/>
    </source>
</evidence>
<dbReference type="GO" id="GO:0044780">
    <property type="term" value="P:bacterial-type flagellum assembly"/>
    <property type="evidence" value="ECO:0007669"/>
    <property type="project" value="UniProtKB-UniRule"/>
</dbReference>
<sequence length="139" mass="16474">MQISTKFFGDIIIQEENIIYFNEGIPGLDEYKRFVILDIEDTNLKCLQSIDEREIAFLIINPWDYFKDYEIELTDEEVNYLGIKDYKDVIVYNVVTVRKDKITVNLLAPIVININNMNAKQIILNEKKYNIRQEIPCLF</sequence>
<reference evidence="6" key="1">
    <citation type="submission" date="2013-03" db="EMBL/GenBank/DDBJ databases">
        <title>Draft genome sequence of the hydrogen-ethanol-producing anaerobic alkalithermophilic Caloramator celere.</title>
        <authorList>
            <person name="Ciranna A."/>
            <person name="Larjo A."/>
            <person name="Kivisto A."/>
            <person name="Santala V."/>
            <person name="Roos C."/>
            <person name="Karp M."/>
        </authorList>
    </citation>
    <scope>NUCLEOTIDE SEQUENCE [LARGE SCALE GENOMIC DNA]</scope>
    <source>
        <strain evidence="6">DSM 8682</strain>
    </source>
</reference>
<dbReference type="Pfam" id="PF02623">
    <property type="entry name" value="FliW"/>
    <property type="match status" value="1"/>
</dbReference>
<accession>R7RRR0</accession>
<dbReference type="Gene3D" id="2.30.290.10">
    <property type="entry name" value="BH3618-like"/>
    <property type="match status" value="1"/>
</dbReference>
<comment type="subunit">
    <text evidence="5">Interacts with translational regulator CsrA and flagellin(s).</text>
</comment>
<dbReference type="InterPro" id="IPR024046">
    <property type="entry name" value="Flagellar_assmbl_FliW_dom_sf"/>
</dbReference>
<keyword evidence="3 5" id="KW-0810">Translation regulation</keyword>
<dbReference type="PANTHER" id="PTHR39190">
    <property type="entry name" value="FLAGELLAR ASSEMBLY FACTOR FLIW"/>
    <property type="match status" value="1"/>
</dbReference>
<keyword evidence="6" id="KW-0966">Cell projection</keyword>
<dbReference type="GO" id="GO:0005737">
    <property type="term" value="C:cytoplasm"/>
    <property type="evidence" value="ECO:0007669"/>
    <property type="project" value="UniProtKB-SubCell"/>
</dbReference>
<protein>
    <recommendedName>
        <fullName evidence="5">Flagellar assembly factor FliW</fullName>
    </recommendedName>
</protein>
<dbReference type="InterPro" id="IPR003775">
    <property type="entry name" value="Flagellar_assembly_factor_FliW"/>
</dbReference>
<evidence type="ECO:0000256" key="1">
    <source>
        <dbReference type="ARBA" id="ARBA00022490"/>
    </source>
</evidence>
<comment type="function">
    <text evidence="5">Acts as an anti-CsrA protein, binds CsrA and prevents it from repressing translation of its target genes, one of which is flagellin. Binds to flagellin and participates in the assembly of the flagellum.</text>
</comment>
<dbReference type="GO" id="GO:0006417">
    <property type="term" value="P:regulation of translation"/>
    <property type="evidence" value="ECO:0007669"/>
    <property type="project" value="UniProtKB-KW"/>
</dbReference>
<name>R7RRR0_9CLOT</name>
<keyword evidence="1 5" id="KW-0963">Cytoplasm</keyword>
<evidence type="ECO:0000313" key="6">
    <source>
        <dbReference type="EMBL" id="CDF58031.1"/>
    </source>
</evidence>
<evidence type="ECO:0000256" key="5">
    <source>
        <dbReference type="HAMAP-Rule" id="MF_01185"/>
    </source>
</evidence>
<keyword evidence="6" id="KW-0282">Flagellum</keyword>
<evidence type="ECO:0000313" key="7">
    <source>
        <dbReference type="Proteomes" id="UP000014923"/>
    </source>
</evidence>
<evidence type="ECO:0000256" key="4">
    <source>
        <dbReference type="ARBA" id="ARBA00023186"/>
    </source>
</evidence>
<keyword evidence="6" id="KW-0969">Cilium</keyword>
<dbReference type="OrthoDB" id="9801235at2"/>
<dbReference type="RefSeq" id="WP_018661735.1">
    <property type="nucleotide sequence ID" value="NZ_HF952018.1"/>
</dbReference>
<gene>
    <name evidence="5" type="primary">fliW</name>
    <name evidence="6" type="ORF">TCEL_01945</name>
</gene>
<organism evidence="6 7">
    <name type="scientific">Thermobrachium celere DSM 8682</name>
    <dbReference type="NCBI Taxonomy" id="941824"/>
    <lineage>
        <taxon>Bacteria</taxon>
        <taxon>Bacillati</taxon>
        <taxon>Bacillota</taxon>
        <taxon>Clostridia</taxon>
        <taxon>Eubacteriales</taxon>
        <taxon>Clostridiaceae</taxon>
        <taxon>Thermobrachium</taxon>
    </lineage>
</organism>
<comment type="caution">
    <text evidence="6">The sequence shown here is derived from an EMBL/GenBank/DDBJ whole genome shotgun (WGS) entry which is preliminary data.</text>
</comment>
<evidence type="ECO:0000256" key="3">
    <source>
        <dbReference type="ARBA" id="ARBA00022845"/>
    </source>
</evidence>
<dbReference type="EMBL" id="CAVN010000093">
    <property type="protein sequence ID" value="CDF58031.1"/>
    <property type="molecule type" value="Genomic_DNA"/>
</dbReference>
<comment type="subcellular location">
    <subcellularLocation>
        <location evidence="5">Cytoplasm</location>
    </subcellularLocation>
</comment>
<dbReference type="HOGENOM" id="CLU_112356_0_2_9"/>
<comment type="similarity">
    <text evidence="5">Belongs to the FliW family.</text>
</comment>
<dbReference type="HAMAP" id="MF_01185">
    <property type="entry name" value="FliW"/>
    <property type="match status" value="1"/>
</dbReference>
<keyword evidence="2 5" id="KW-1005">Bacterial flagellum biogenesis</keyword>
<keyword evidence="7" id="KW-1185">Reference proteome</keyword>
<dbReference type="SUPFAM" id="SSF141457">
    <property type="entry name" value="BH3618-like"/>
    <property type="match status" value="1"/>
</dbReference>
<dbReference type="NCBIfam" id="NF009793">
    <property type="entry name" value="PRK13285.1-1"/>
    <property type="match status" value="1"/>
</dbReference>
<proteinExistence type="inferred from homology"/>
<dbReference type="AlphaFoldDB" id="R7RRR0"/>
<dbReference type="Proteomes" id="UP000014923">
    <property type="component" value="Unassembled WGS sequence"/>
</dbReference>
<dbReference type="eggNOG" id="COG1699">
    <property type="taxonomic scope" value="Bacteria"/>
</dbReference>